<proteinExistence type="predicted"/>
<protein>
    <submittedName>
        <fullName evidence="2">Uncharacterized protein</fullName>
    </submittedName>
</protein>
<feature type="compositionally biased region" description="Polar residues" evidence="1">
    <location>
        <begin position="22"/>
        <end position="32"/>
    </location>
</feature>
<evidence type="ECO:0000256" key="1">
    <source>
        <dbReference type="SAM" id="MobiDB-lite"/>
    </source>
</evidence>
<evidence type="ECO:0000313" key="2">
    <source>
        <dbReference type="EMBL" id="KAI5611424.1"/>
    </source>
</evidence>
<organism evidence="2 3">
    <name type="scientific">Silurus asotus</name>
    <name type="common">Amur catfish</name>
    <name type="synonym">Parasilurus asotus</name>
    <dbReference type="NCBI Taxonomy" id="30991"/>
    <lineage>
        <taxon>Eukaryota</taxon>
        <taxon>Metazoa</taxon>
        <taxon>Chordata</taxon>
        <taxon>Craniata</taxon>
        <taxon>Vertebrata</taxon>
        <taxon>Euteleostomi</taxon>
        <taxon>Actinopterygii</taxon>
        <taxon>Neopterygii</taxon>
        <taxon>Teleostei</taxon>
        <taxon>Ostariophysi</taxon>
        <taxon>Siluriformes</taxon>
        <taxon>Siluridae</taxon>
        <taxon>Silurus</taxon>
    </lineage>
</organism>
<dbReference type="Proteomes" id="UP001205998">
    <property type="component" value="Unassembled WGS sequence"/>
</dbReference>
<dbReference type="EMBL" id="MU566196">
    <property type="protein sequence ID" value="KAI5611424.1"/>
    <property type="molecule type" value="Genomic_DNA"/>
</dbReference>
<sequence>MPGIGGTAAPIADQDTEDVQWSEGSTVQQDVTGTVAGQARGRPQRFRGPPRRFGDWTN</sequence>
<reference evidence="2" key="1">
    <citation type="submission" date="2018-07" db="EMBL/GenBank/DDBJ databases">
        <title>Comparative genomics of catfishes provides insights into carnivory and benthic adaptation.</title>
        <authorList>
            <person name="Zhang Y."/>
            <person name="Wang D."/>
            <person name="Peng Z."/>
            <person name="Zheng S."/>
            <person name="Shao F."/>
            <person name="Tao W."/>
        </authorList>
    </citation>
    <scope>NUCLEOTIDE SEQUENCE</scope>
    <source>
        <strain evidence="2">Chongqing</strain>
    </source>
</reference>
<comment type="caution">
    <text evidence="2">The sequence shown here is derived from an EMBL/GenBank/DDBJ whole genome shotgun (WGS) entry which is preliminary data.</text>
</comment>
<dbReference type="AlphaFoldDB" id="A0AAD5A8V7"/>
<gene>
    <name evidence="2" type="ORF">C0J50_11831</name>
</gene>
<evidence type="ECO:0000313" key="3">
    <source>
        <dbReference type="Proteomes" id="UP001205998"/>
    </source>
</evidence>
<name>A0AAD5A8V7_SILAS</name>
<keyword evidence="3" id="KW-1185">Reference proteome</keyword>
<feature type="region of interest" description="Disordered" evidence="1">
    <location>
        <begin position="1"/>
        <end position="58"/>
    </location>
</feature>
<accession>A0AAD5A8V7</accession>